<evidence type="ECO:0000256" key="2">
    <source>
        <dbReference type="ARBA" id="ARBA00008127"/>
    </source>
</evidence>
<keyword evidence="3 6" id="KW-0964">Secreted</keyword>
<evidence type="ECO:0000313" key="7">
    <source>
        <dbReference type="EMBL" id="CAL5095443.1"/>
    </source>
</evidence>
<dbReference type="GO" id="GO:0005576">
    <property type="term" value="C:extracellular region"/>
    <property type="evidence" value="ECO:0007669"/>
    <property type="project" value="UniProtKB-SubCell"/>
</dbReference>
<dbReference type="Proteomes" id="UP001497457">
    <property type="component" value="Chromosome 9rd"/>
</dbReference>
<evidence type="ECO:0000256" key="5">
    <source>
        <dbReference type="ARBA" id="ARBA00023157"/>
    </source>
</evidence>
<keyword evidence="4" id="KW-0732">Signal</keyword>
<reference evidence="7" key="1">
    <citation type="submission" date="2024-10" db="EMBL/GenBank/DDBJ databases">
        <authorList>
            <person name="Ryan C."/>
        </authorList>
    </citation>
    <scope>NUCLEOTIDE SEQUENCE [LARGE SCALE GENOMIC DNA]</scope>
</reference>
<dbReference type="AlphaFoldDB" id="A0ABC9GKZ7"/>
<keyword evidence="8" id="KW-1185">Reference proteome</keyword>
<evidence type="ECO:0000256" key="3">
    <source>
        <dbReference type="ARBA" id="ARBA00022525"/>
    </source>
</evidence>
<evidence type="ECO:0000313" key="8">
    <source>
        <dbReference type="Proteomes" id="UP001497457"/>
    </source>
</evidence>
<accession>A0ABC9GKZ7</accession>
<dbReference type="Pfam" id="PF17181">
    <property type="entry name" value="EPF"/>
    <property type="match status" value="1"/>
</dbReference>
<keyword evidence="5" id="KW-1015">Disulfide bond</keyword>
<evidence type="ECO:0000256" key="6">
    <source>
        <dbReference type="RuleBase" id="RU367102"/>
    </source>
</evidence>
<name>A0ABC9GKZ7_9POAL</name>
<comment type="similarity">
    <text evidence="2 6">Belongs to the plant cysteine rich small secretory peptide family. Epidermal patterning factor subfamily.</text>
</comment>
<dbReference type="EMBL" id="OZ075119">
    <property type="protein sequence ID" value="CAL5095443.1"/>
    <property type="molecule type" value="Genomic_DNA"/>
</dbReference>
<evidence type="ECO:0000256" key="4">
    <source>
        <dbReference type="ARBA" id="ARBA00022729"/>
    </source>
</evidence>
<dbReference type="InterPro" id="IPR039455">
    <property type="entry name" value="EPFL"/>
</dbReference>
<keyword evidence="6" id="KW-0217">Developmental protein</keyword>
<comment type="function">
    <text evidence="6">Controls stomatal patterning.</text>
</comment>
<dbReference type="PANTHER" id="PTHR33109:SF4">
    <property type="entry name" value="EPIDERMAL PATTERNING FACTOR-LIKE PROTEIN 6"/>
    <property type="match status" value="1"/>
</dbReference>
<evidence type="ECO:0000256" key="1">
    <source>
        <dbReference type="ARBA" id="ARBA00004613"/>
    </source>
</evidence>
<dbReference type="GO" id="GO:0010052">
    <property type="term" value="P:guard cell differentiation"/>
    <property type="evidence" value="ECO:0007669"/>
    <property type="project" value="UniProtKB-UniRule"/>
</dbReference>
<sequence length="140" mass="15089">MVRVMPRWWRGRSARSLGAVAFGLAVAAALVVVSLCFVGGALASDPRRKTEAAAAAGAHPGERAVTEMRMQDELAVHYYTGGRRLLSGGPGSHPPRCTSKCGSCLPCYPVHVSVPPGVLVTTEYYPEAWRCKCRNQLYMP</sequence>
<organism evidence="7 8">
    <name type="scientific">Urochloa decumbens</name>
    <dbReference type="NCBI Taxonomy" id="240449"/>
    <lineage>
        <taxon>Eukaryota</taxon>
        <taxon>Viridiplantae</taxon>
        <taxon>Streptophyta</taxon>
        <taxon>Embryophyta</taxon>
        <taxon>Tracheophyta</taxon>
        <taxon>Spermatophyta</taxon>
        <taxon>Magnoliopsida</taxon>
        <taxon>Liliopsida</taxon>
        <taxon>Poales</taxon>
        <taxon>Poaceae</taxon>
        <taxon>PACMAD clade</taxon>
        <taxon>Panicoideae</taxon>
        <taxon>Panicodae</taxon>
        <taxon>Paniceae</taxon>
        <taxon>Melinidinae</taxon>
        <taxon>Urochloa</taxon>
    </lineage>
</organism>
<dbReference type="PANTHER" id="PTHR33109">
    <property type="entry name" value="EPIDERMAL PATTERNING FACTOR-LIKE PROTEIN 4"/>
    <property type="match status" value="1"/>
</dbReference>
<comment type="subcellular location">
    <subcellularLocation>
        <location evidence="1 6">Secreted</location>
    </subcellularLocation>
</comment>
<proteinExistence type="inferred from homology"/>
<protein>
    <recommendedName>
        <fullName evidence="6">Epidermal patterning factor-like protein</fullName>
    </recommendedName>
</protein>
<gene>
    <name evidence="7" type="ORF">URODEC1_LOCUS116423</name>
</gene>